<dbReference type="Gene3D" id="3.30.460.20">
    <property type="entry name" value="CorA soluble domain-like"/>
    <property type="match status" value="1"/>
</dbReference>
<keyword evidence="6 8" id="KW-1133">Transmembrane helix</keyword>
<sequence length="330" mass="36750">MGGIRVLSLSADGVEEHALSEVEALLERPGALVWVDVPECSDEAIALLTDVLRCHPLAVRDCMQRNRVPRVRIYPHQQLLILHGPERGPSGHVHYLELDQIIGEKYVVTVHGPINPNLSLEVALRETDGVRRRLASGRLRPDSPYELSYAITSALIHRLEAFIEEITTDVWHLEQRVTGGHMGNPEEFLEELFQARHGLLAVRTMGALGAEVYGRIAALEARVPADDLPLVNDVVDQLTRIRGLADGEREYLQGVIEFYRARAETKMTVAAERLAVIAVVTLPITALSSVYGMNIIVNDHTKVPQLTVVLLVMAVMSALLLTWAKRRGWW</sequence>
<dbReference type="PANTHER" id="PTHR46494:SF1">
    <property type="entry name" value="CORA FAMILY METAL ION TRANSPORTER (EUROFUNG)"/>
    <property type="match status" value="1"/>
</dbReference>
<keyword evidence="5 8" id="KW-0812">Transmembrane</keyword>
<evidence type="ECO:0000313" key="9">
    <source>
        <dbReference type="EMBL" id="MFF5296947.1"/>
    </source>
</evidence>
<dbReference type="InterPro" id="IPR002523">
    <property type="entry name" value="MgTranspt_CorA/ZnTranspt_ZntB"/>
</dbReference>
<dbReference type="InterPro" id="IPR045861">
    <property type="entry name" value="CorA_cytoplasmic_dom"/>
</dbReference>
<proteinExistence type="inferred from homology"/>
<evidence type="ECO:0000256" key="1">
    <source>
        <dbReference type="ARBA" id="ARBA00004651"/>
    </source>
</evidence>
<dbReference type="SUPFAM" id="SSF143865">
    <property type="entry name" value="CorA soluble domain-like"/>
    <property type="match status" value="1"/>
</dbReference>
<keyword evidence="3" id="KW-0813">Transport</keyword>
<evidence type="ECO:0000256" key="6">
    <source>
        <dbReference type="ARBA" id="ARBA00022989"/>
    </source>
</evidence>
<gene>
    <name evidence="9" type="ORF">ACFY35_46585</name>
</gene>
<dbReference type="SUPFAM" id="SSF144083">
    <property type="entry name" value="Magnesium transport protein CorA, transmembrane region"/>
    <property type="match status" value="1"/>
</dbReference>
<evidence type="ECO:0000256" key="8">
    <source>
        <dbReference type="SAM" id="Phobius"/>
    </source>
</evidence>
<name>A0ABW6WUJ5_9ACTN</name>
<dbReference type="PANTHER" id="PTHR46494">
    <property type="entry name" value="CORA FAMILY METAL ION TRANSPORTER (EUROFUNG)"/>
    <property type="match status" value="1"/>
</dbReference>
<dbReference type="Proteomes" id="UP001602245">
    <property type="component" value="Unassembled WGS sequence"/>
</dbReference>
<keyword evidence="4" id="KW-1003">Cell membrane</keyword>
<evidence type="ECO:0000256" key="3">
    <source>
        <dbReference type="ARBA" id="ARBA00022448"/>
    </source>
</evidence>
<dbReference type="EMBL" id="JBIAZU010000009">
    <property type="protein sequence ID" value="MFF5296947.1"/>
    <property type="molecule type" value="Genomic_DNA"/>
</dbReference>
<feature type="transmembrane region" description="Helical" evidence="8">
    <location>
        <begin position="274"/>
        <end position="297"/>
    </location>
</feature>
<accession>A0ABW6WUJ5</accession>
<evidence type="ECO:0000256" key="2">
    <source>
        <dbReference type="ARBA" id="ARBA00009765"/>
    </source>
</evidence>
<dbReference type="CDD" id="cd12822">
    <property type="entry name" value="TmCorA-like"/>
    <property type="match status" value="1"/>
</dbReference>
<comment type="subcellular location">
    <subcellularLocation>
        <location evidence="1">Cell membrane</location>
        <topology evidence="1">Multi-pass membrane protein</topology>
    </subcellularLocation>
</comment>
<dbReference type="Gene3D" id="1.20.58.340">
    <property type="entry name" value="Magnesium transport protein CorA, transmembrane region"/>
    <property type="match status" value="2"/>
</dbReference>
<dbReference type="InterPro" id="IPR045863">
    <property type="entry name" value="CorA_TM1_TM2"/>
</dbReference>
<evidence type="ECO:0000256" key="5">
    <source>
        <dbReference type="ARBA" id="ARBA00022692"/>
    </source>
</evidence>
<evidence type="ECO:0000256" key="4">
    <source>
        <dbReference type="ARBA" id="ARBA00022475"/>
    </source>
</evidence>
<feature type="transmembrane region" description="Helical" evidence="8">
    <location>
        <begin position="303"/>
        <end position="324"/>
    </location>
</feature>
<reference evidence="9 10" key="1">
    <citation type="submission" date="2024-10" db="EMBL/GenBank/DDBJ databases">
        <title>The Natural Products Discovery Center: Release of the First 8490 Sequenced Strains for Exploring Actinobacteria Biosynthetic Diversity.</title>
        <authorList>
            <person name="Kalkreuter E."/>
            <person name="Kautsar S.A."/>
            <person name="Yang D."/>
            <person name="Bader C.D."/>
            <person name="Teijaro C.N."/>
            <person name="Fluegel L."/>
            <person name="Davis C.M."/>
            <person name="Simpson J.R."/>
            <person name="Lauterbach L."/>
            <person name="Steele A.D."/>
            <person name="Gui C."/>
            <person name="Meng S."/>
            <person name="Li G."/>
            <person name="Viehrig K."/>
            <person name="Ye F."/>
            <person name="Su P."/>
            <person name="Kiefer A.F."/>
            <person name="Nichols A."/>
            <person name="Cepeda A.J."/>
            <person name="Yan W."/>
            <person name="Fan B."/>
            <person name="Jiang Y."/>
            <person name="Adhikari A."/>
            <person name="Zheng C.-J."/>
            <person name="Schuster L."/>
            <person name="Cowan T.M."/>
            <person name="Smanski M.J."/>
            <person name="Chevrette M.G."/>
            <person name="De Carvalho L.P.S."/>
            <person name="Shen B."/>
        </authorList>
    </citation>
    <scope>NUCLEOTIDE SEQUENCE [LARGE SCALE GENOMIC DNA]</scope>
    <source>
        <strain evidence="9 10">NPDC000087</strain>
    </source>
</reference>
<organism evidence="9 10">
    <name type="scientific">Paractinoplanes globisporus</name>
    <dbReference type="NCBI Taxonomy" id="113565"/>
    <lineage>
        <taxon>Bacteria</taxon>
        <taxon>Bacillati</taxon>
        <taxon>Actinomycetota</taxon>
        <taxon>Actinomycetes</taxon>
        <taxon>Micromonosporales</taxon>
        <taxon>Micromonosporaceae</taxon>
        <taxon>Paractinoplanes</taxon>
    </lineage>
</organism>
<keyword evidence="7 8" id="KW-0472">Membrane</keyword>
<comment type="caution">
    <text evidence="9">The sequence shown here is derived from an EMBL/GenBank/DDBJ whole genome shotgun (WGS) entry which is preliminary data.</text>
</comment>
<evidence type="ECO:0000313" key="10">
    <source>
        <dbReference type="Proteomes" id="UP001602245"/>
    </source>
</evidence>
<keyword evidence="10" id="KW-1185">Reference proteome</keyword>
<evidence type="ECO:0000256" key="7">
    <source>
        <dbReference type="ARBA" id="ARBA00023136"/>
    </source>
</evidence>
<dbReference type="Pfam" id="PF01544">
    <property type="entry name" value="CorA"/>
    <property type="match status" value="1"/>
</dbReference>
<comment type="similarity">
    <text evidence="2">Belongs to the CorA metal ion transporter (MIT) (TC 1.A.35) family.</text>
</comment>
<dbReference type="RefSeq" id="WP_211216745.1">
    <property type="nucleotide sequence ID" value="NZ_JBIAZU010000009.1"/>
</dbReference>
<protein>
    <submittedName>
        <fullName evidence="9">Magnesium transporter CorA family protein</fullName>
    </submittedName>
</protein>